<dbReference type="PANTHER" id="PTHR30093">
    <property type="entry name" value="GENERAL SECRETION PATHWAY PROTEIN G"/>
    <property type="match status" value="1"/>
</dbReference>
<evidence type="ECO:0000313" key="3">
    <source>
        <dbReference type="EMBL" id="NNJ24070.1"/>
    </source>
</evidence>
<keyword evidence="1" id="KW-1133">Transmembrane helix</keyword>
<protein>
    <recommendedName>
        <fullName evidence="2">DUF1559 domain-containing protein</fullName>
    </recommendedName>
</protein>
<gene>
    <name evidence="3" type="ORF">LzC2_01190</name>
</gene>
<dbReference type="Gene3D" id="3.30.700.10">
    <property type="entry name" value="Glycoprotein, Type 4 Pilin"/>
    <property type="match status" value="1"/>
</dbReference>
<dbReference type="EMBL" id="WTPX01000002">
    <property type="protein sequence ID" value="NNJ24070.1"/>
    <property type="molecule type" value="Genomic_DNA"/>
</dbReference>
<dbReference type="InterPro" id="IPR011453">
    <property type="entry name" value="DUF1559"/>
</dbReference>
<keyword evidence="4" id="KW-1185">Reference proteome</keyword>
<dbReference type="NCBIfam" id="TIGR04294">
    <property type="entry name" value="pre_pil_HX9DG"/>
    <property type="match status" value="1"/>
</dbReference>
<dbReference type="PANTHER" id="PTHR30093:SF2">
    <property type="entry name" value="TYPE II SECRETION SYSTEM PROTEIN H"/>
    <property type="match status" value="1"/>
</dbReference>
<accession>A0ABX1V742</accession>
<dbReference type="InterPro" id="IPR027558">
    <property type="entry name" value="Pre_pil_HX9DG_C"/>
</dbReference>
<feature type="domain" description="DUF1559" evidence="2">
    <location>
        <begin position="43"/>
        <end position="284"/>
    </location>
</feature>
<dbReference type="RefSeq" id="WP_171182608.1">
    <property type="nucleotide sequence ID" value="NZ_WTPX01000002.1"/>
</dbReference>
<dbReference type="InterPro" id="IPR045584">
    <property type="entry name" value="Pilin-like"/>
</dbReference>
<dbReference type="Proteomes" id="UP000609651">
    <property type="component" value="Unassembled WGS sequence"/>
</dbReference>
<comment type="caution">
    <text evidence="3">The sequence shown here is derived from an EMBL/GenBank/DDBJ whole genome shotgun (WGS) entry which is preliminary data.</text>
</comment>
<evidence type="ECO:0000259" key="2">
    <source>
        <dbReference type="Pfam" id="PF07596"/>
    </source>
</evidence>
<keyword evidence="1" id="KW-0472">Membrane</keyword>
<evidence type="ECO:0000256" key="1">
    <source>
        <dbReference type="SAM" id="Phobius"/>
    </source>
</evidence>
<dbReference type="NCBIfam" id="TIGR02532">
    <property type="entry name" value="IV_pilin_GFxxxE"/>
    <property type="match status" value="1"/>
</dbReference>
<name>A0ABX1V742_9PLAN</name>
<feature type="transmembrane region" description="Helical" evidence="1">
    <location>
        <begin position="20"/>
        <end position="42"/>
    </location>
</feature>
<keyword evidence="1" id="KW-0812">Transmembrane</keyword>
<dbReference type="PROSITE" id="PS00409">
    <property type="entry name" value="PROKAR_NTER_METHYL"/>
    <property type="match status" value="1"/>
</dbReference>
<proteinExistence type="predicted"/>
<dbReference type="Pfam" id="PF07963">
    <property type="entry name" value="N_methyl"/>
    <property type="match status" value="1"/>
</dbReference>
<evidence type="ECO:0000313" key="4">
    <source>
        <dbReference type="Proteomes" id="UP000609651"/>
    </source>
</evidence>
<sequence length="304" mass="33421">MLLSSPPSTRPRRPARAGFTLIELLVVIAVIAILVSLLLPAVQQAREAARKMQCGNNLKQIGLAMHNYHGTYRYFPLTWTDNTANWAVAILPQTDEGNVADLYDYSLPWDDPANEPLKELMPTTYSCPSNPSGGQLLSDNGWQTTDYSVLRNASDWANHDSLFDGSPHRIADVIDGTTNTCMIYESAGRSSLYVEDVENPTMNGADPPWAYGRSKDPWASDSNAGWWFTQAIVWNDPGDFDVLWSTGDRVVNVANWFGAPYSFHAGGVNLGMADGSVQFLSENTSYDAISARSSINGREVVEGF</sequence>
<dbReference type="InterPro" id="IPR012902">
    <property type="entry name" value="N_methyl_site"/>
</dbReference>
<organism evidence="3 4">
    <name type="scientific">Alienimonas chondri</name>
    <dbReference type="NCBI Taxonomy" id="2681879"/>
    <lineage>
        <taxon>Bacteria</taxon>
        <taxon>Pseudomonadati</taxon>
        <taxon>Planctomycetota</taxon>
        <taxon>Planctomycetia</taxon>
        <taxon>Planctomycetales</taxon>
        <taxon>Planctomycetaceae</taxon>
        <taxon>Alienimonas</taxon>
    </lineage>
</organism>
<reference evidence="3 4" key="1">
    <citation type="journal article" date="2020" name="Syst. Appl. Microbiol.">
        <title>Alienimonas chondri sp. nov., a novel planctomycete isolated from the biofilm of the red alga Chondrus crispus.</title>
        <authorList>
            <person name="Vitorino I."/>
            <person name="Albuquerque L."/>
            <person name="Wiegand S."/>
            <person name="Kallscheuer N."/>
            <person name="da Costa M.S."/>
            <person name="Lobo-da-Cunha A."/>
            <person name="Jogler C."/>
            <person name="Lage O.M."/>
        </authorList>
    </citation>
    <scope>NUCLEOTIDE SEQUENCE [LARGE SCALE GENOMIC DNA]</scope>
    <source>
        <strain evidence="3 4">LzC2</strain>
    </source>
</reference>
<dbReference type="SUPFAM" id="SSF54523">
    <property type="entry name" value="Pili subunits"/>
    <property type="match status" value="1"/>
</dbReference>
<dbReference type="Pfam" id="PF07596">
    <property type="entry name" value="SBP_bac_10"/>
    <property type="match status" value="1"/>
</dbReference>